<protein>
    <submittedName>
        <fullName evidence="1">Uncharacterized protein</fullName>
    </submittedName>
</protein>
<gene>
    <name evidence="1" type="ORF">LCGC14_2753550</name>
</gene>
<dbReference type="AlphaFoldDB" id="A0A0F8Z197"/>
<dbReference type="EMBL" id="LAZR01050415">
    <property type="protein sequence ID" value="KKK87408.1"/>
    <property type="molecule type" value="Genomic_DNA"/>
</dbReference>
<reference evidence="1" key="1">
    <citation type="journal article" date="2015" name="Nature">
        <title>Complex archaea that bridge the gap between prokaryotes and eukaryotes.</title>
        <authorList>
            <person name="Spang A."/>
            <person name="Saw J.H."/>
            <person name="Jorgensen S.L."/>
            <person name="Zaremba-Niedzwiedzka K."/>
            <person name="Martijn J."/>
            <person name="Lind A.E."/>
            <person name="van Eijk R."/>
            <person name="Schleper C."/>
            <person name="Guy L."/>
            <person name="Ettema T.J."/>
        </authorList>
    </citation>
    <scope>NUCLEOTIDE SEQUENCE</scope>
</reference>
<accession>A0A0F8Z197</accession>
<comment type="caution">
    <text evidence="1">The sequence shown here is derived from an EMBL/GenBank/DDBJ whole genome shotgun (WGS) entry which is preliminary data.</text>
</comment>
<name>A0A0F8Z197_9ZZZZ</name>
<sequence length="180" mass="19886">MGTIEVLTGGADNRGPVGTTLALIEQAGKPQSAIHKRLHKAMREELTMMAQLNFELMDRDEYPYELGGESKVVLKQDFDGRVDVIPVSDPNIFSSVQRIAQSQGVLELVESAPDLYGEKGRKEAHRRMLAALKVPEVDKILPEDTTPKNLDPVSENQMMATGLPVQVRTTQDDESHIAVH</sequence>
<evidence type="ECO:0000313" key="1">
    <source>
        <dbReference type="EMBL" id="KKK87408.1"/>
    </source>
</evidence>
<organism evidence="1">
    <name type="scientific">marine sediment metagenome</name>
    <dbReference type="NCBI Taxonomy" id="412755"/>
    <lineage>
        <taxon>unclassified sequences</taxon>
        <taxon>metagenomes</taxon>
        <taxon>ecological metagenomes</taxon>
    </lineage>
</organism>
<feature type="non-terminal residue" evidence="1">
    <location>
        <position position="180"/>
    </location>
</feature>
<proteinExistence type="predicted"/>